<sequence length="733" mass="82521">MTRIQDIRIKAQTSEKMVQDVTRDIKSLDYAKTHLTQSINTLNHMHMLVGGVETLKEMSGRRQYRDAANLLEAISNIIMEFERFSNIPKVRTIMDDVRELKLELRGQIKQDFEDSFTGKQYSGPVEHLREACQVLEVLGPESKKEMIDWFVRKQMADYYTVFPDGEEVSGLDKVDRRYSWAKRIVSDYEECCTGVFPASWRMNEAIFYEFCLTWRKNLVSLLAKNKTTLNVELLLSLLQKTVAFEKYLTSRFWVPTGPLVVSPNEAAGDDHGDGDNLSLDGTHSGLSAVGSGLLPSGPQLRRKDKKKEPKTSKFTRLISSVFEGYMSIYIDAQDRHLNDTINEAVVSARQAHKAIIEDDTVDVTTSGIAKVLASSSDLFFFYKNCMVQCSSMTTKQPLFQIYKLFAKYLTLYASKVLTRTLPKASLLSSVAVDQRVQQETLTPQEIYVVCSILNTAEYCSDTTAQLATKLKEKIDVEYQDKVELLEQQDGFHEVVSSGISLLVRSLEVTCDDVCNRIVTYNWGEHTTVGDTSPYVSVLAQALNNAIPVIRNGVETKYFNNFCMKLVSSFLPRYSASLYKAHNVCTVAAEQLLLDAHAIKELLSNMHSLDSETAVNKPASYTKMVLKNMTKVEMSLKVVMTPTTPNDMFVQTYLALLPDDDQSTFQRIVLMKSLKKQDEQALLAAYTKAANGSSISTKGDGMKVESDGNPSVSVSAPDESTRMKKIEDFITRFK</sequence>
<feature type="region of interest" description="Disordered" evidence="7">
    <location>
        <begin position="288"/>
        <end position="312"/>
    </location>
</feature>
<dbReference type="RefSeq" id="XP_014160599.1">
    <property type="nucleotide sequence ID" value="XM_014305124.1"/>
</dbReference>
<keyword evidence="6" id="KW-0472">Membrane</keyword>
<dbReference type="InterPro" id="IPR039766">
    <property type="entry name" value="Vps53"/>
</dbReference>
<protein>
    <recommendedName>
        <fullName evidence="12">Vps53 N-terminal domain-containing protein</fullName>
    </recommendedName>
</protein>
<dbReference type="Proteomes" id="UP000054560">
    <property type="component" value="Unassembled WGS sequence"/>
</dbReference>
<dbReference type="GO" id="GO:0000938">
    <property type="term" value="C:GARP complex"/>
    <property type="evidence" value="ECO:0007669"/>
    <property type="project" value="InterPro"/>
</dbReference>
<keyword evidence="11" id="KW-1185">Reference proteome</keyword>
<evidence type="ECO:0000259" key="8">
    <source>
        <dbReference type="Pfam" id="PF04100"/>
    </source>
</evidence>
<dbReference type="InterPro" id="IPR038260">
    <property type="entry name" value="Vps53_C_sf"/>
</dbReference>
<dbReference type="Pfam" id="PF04100">
    <property type="entry name" value="Vps53_N"/>
    <property type="match status" value="1"/>
</dbReference>
<dbReference type="InterPro" id="IPR031745">
    <property type="entry name" value="Vps53_C"/>
</dbReference>
<accession>A0A0L0GCG1</accession>
<dbReference type="eggNOG" id="KOG2180">
    <property type="taxonomic scope" value="Eukaryota"/>
</dbReference>
<organism evidence="10 11">
    <name type="scientific">Sphaeroforma arctica JP610</name>
    <dbReference type="NCBI Taxonomy" id="667725"/>
    <lineage>
        <taxon>Eukaryota</taxon>
        <taxon>Ichthyosporea</taxon>
        <taxon>Ichthyophonida</taxon>
        <taxon>Sphaeroforma</taxon>
    </lineage>
</organism>
<dbReference type="Pfam" id="PF16854">
    <property type="entry name" value="VPS53_C"/>
    <property type="match status" value="1"/>
</dbReference>
<dbReference type="GO" id="GO:0010008">
    <property type="term" value="C:endosome membrane"/>
    <property type="evidence" value="ECO:0007669"/>
    <property type="project" value="UniProtKB-SubCell"/>
</dbReference>
<dbReference type="STRING" id="667725.A0A0L0GCG1"/>
<reference evidence="10 11" key="1">
    <citation type="submission" date="2011-02" db="EMBL/GenBank/DDBJ databases">
        <title>The Genome Sequence of Sphaeroforma arctica JP610.</title>
        <authorList>
            <consortium name="The Broad Institute Genome Sequencing Platform"/>
            <person name="Russ C."/>
            <person name="Cuomo C."/>
            <person name="Young S.K."/>
            <person name="Zeng Q."/>
            <person name="Gargeya S."/>
            <person name="Alvarado L."/>
            <person name="Berlin A."/>
            <person name="Chapman S.B."/>
            <person name="Chen Z."/>
            <person name="Freedman E."/>
            <person name="Gellesch M."/>
            <person name="Goldberg J."/>
            <person name="Griggs A."/>
            <person name="Gujja S."/>
            <person name="Heilman E."/>
            <person name="Heiman D."/>
            <person name="Howarth C."/>
            <person name="Mehta T."/>
            <person name="Neiman D."/>
            <person name="Pearson M."/>
            <person name="Roberts A."/>
            <person name="Saif S."/>
            <person name="Shea T."/>
            <person name="Shenoy N."/>
            <person name="Sisk P."/>
            <person name="Stolte C."/>
            <person name="Sykes S."/>
            <person name="White J."/>
            <person name="Yandava C."/>
            <person name="Burger G."/>
            <person name="Gray M.W."/>
            <person name="Holland P.W.H."/>
            <person name="King N."/>
            <person name="Lang F.B.F."/>
            <person name="Roger A.J."/>
            <person name="Ruiz-Trillo I."/>
            <person name="Haas B."/>
            <person name="Nusbaum C."/>
            <person name="Birren B."/>
        </authorList>
    </citation>
    <scope>NUCLEOTIDE SEQUENCE [LARGE SCALE GENOMIC DNA]</scope>
    <source>
        <strain evidence="10 11">JP610</strain>
    </source>
</reference>
<evidence type="ECO:0000256" key="6">
    <source>
        <dbReference type="ARBA" id="ARBA00023136"/>
    </source>
</evidence>
<dbReference type="EMBL" id="KQ241640">
    <property type="protein sequence ID" value="KNC86697.1"/>
    <property type="molecule type" value="Genomic_DNA"/>
</dbReference>
<comment type="subcellular location">
    <subcellularLocation>
        <location evidence="2">Endosome membrane</location>
        <topology evidence="2">Peripheral membrane protein</topology>
    </subcellularLocation>
    <subcellularLocation>
        <location evidence="1">Golgi apparatus</location>
        <location evidence="1">trans-Golgi network membrane</location>
        <topology evidence="1">Peripheral membrane protein</topology>
    </subcellularLocation>
</comment>
<dbReference type="AlphaFoldDB" id="A0A0L0GCG1"/>
<feature type="domain" description="Vps53 C-terminal" evidence="9">
    <location>
        <begin position="589"/>
        <end position="672"/>
    </location>
</feature>
<dbReference type="GO" id="GO:0005829">
    <property type="term" value="C:cytosol"/>
    <property type="evidence" value="ECO:0007669"/>
    <property type="project" value="GOC"/>
</dbReference>
<gene>
    <name evidence="10" type="ORF">SARC_01164</name>
</gene>
<keyword evidence="4" id="KW-0967">Endosome</keyword>
<evidence type="ECO:0000256" key="1">
    <source>
        <dbReference type="ARBA" id="ARBA00004150"/>
    </source>
</evidence>
<feature type="region of interest" description="Disordered" evidence="7">
    <location>
        <begin position="695"/>
        <end position="719"/>
    </location>
</feature>
<evidence type="ECO:0000256" key="7">
    <source>
        <dbReference type="SAM" id="MobiDB-lite"/>
    </source>
</evidence>
<name>A0A0L0GCG1_9EUKA</name>
<dbReference type="PANTHER" id="PTHR12820">
    <property type="entry name" value="VACUOLAR SORTING PROTEIN 53"/>
    <property type="match status" value="1"/>
</dbReference>
<evidence type="ECO:0000259" key="9">
    <source>
        <dbReference type="Pfam" id="PF16854"/>
    </source>
</evidence>
<keyword evidence="5" id="KW-0333">Golgi apparatus</keyword>
<dbReference type="GeneID" id="25901668"/>
<evidence type="ECO:0008006" key="12">
    <source>
        <dbReference type="Google" id="ProtNLM"/>
    </source>
</evidence>
<evidence type="ECO:0000313" key="11">
    <source>
        <dbReference type="Proteomes" id="UP000054560"/>
    </source>
</evidence>
<comment type="similarity">
    <text evidence="3">Belongs to the VPS53 family.</text>
</comment>
<dbReference type="GO" id="GO:0042147">
    <property type="term" value="P:retrograde transport, endosome to Golgi"/>
    <property type="evidence" value="ECO:0007669"/>
    <property type="project" value="InterPro"/>
</dbReference>
<dbReference type="Gene3D" id="1.10.357.110">
    <property type="entry name" value="Vacuolar protein sorting-associated protein 53, C-terminus"/>
    <property type="match status" value="1"/>
</dbReference>
<dbReference type="InterPro" id="IPR007234">
    <property type="entry name" value="Vps53_N"/>
</dbReference>
<dbReference type="PANTHER" id="PTHR12820:SF0">
    <property type="entry name" value="VACUOLAR PROTEIN SORTING-ASSOCIATED PROTEIN 53 HOMOLOG"/>
    <property type="match status" value="1"/>
</dbReference>
<evidence type="ECO:0000256" key="3">
    <source>
        <dbReference type="ARBA" id="ARBA00008628"/>
    </source>
</evidence>
<evidence type="ECO:0000256" key="2">
    <source>
        <dbReference type="ARBA" id="ARBA00004481"/>
    </source>
</evidence>
<evidence type="ECO:0000256" key="5">
    <source>
        <dbReference type="ARBA" id="ARBA00023034"/>
    </source>
</evidence>
<dbReference type="OrthoDB" id="10261632at2759"/>
<evidence type="ECO:0000313" key="10">
    <source>
        <dbReference type="EMBL" id="KNC86697.1"/>
    </source>
</evidence>
<evidence type="ECO:0000256" key="4">
    <source>
        <dbReference type="ARBA" id="ARBA00022753"/>
    </source>
</evidence>
<proteinExistence type="inferred from homology"/>
<feature type="domain" description="Vps53 N-terminal" evidence="8">
    <location>
        <begin position="3"/>
        <end position="346"/>
    </location>
</feature>